<dbReference type="PANTHER" id="PTHR39087:SF2">
    <property type="entry name" value="UPF0104 MEMBRANE PROTEIN MJ1595"/>
    <property type="match status" value="1"/>
</dbReference>
<gene>
    <name evidence="7" type="ORF">GEAMG1_1704</name>
</gene>
<protein>
    <submittedName>
        <fullName evidence="7">Uncharacterized protein</fullName>
    </submittedName>
</protein>
<feature type="transmembrane region" description="Helical" evidence="6">
    <location>
        <begin position="112"/>
        <end position="140"/>
    </location>
</feature>
<evidence type="ECO:0000313" key="8">
    <source>
        <dbReference type="Proteomes" id="UP001295463"/>
    </source>
</evidence>
<proteinExistence type="predicted"/>
<evidence type="ECO:0000256" key="5">
    <source>
        <dbReference type="ARBA" id="ARBA00023136"/>
    </source>
</evidence>
<dbReference type="Proteomes" id="UP001295463">
    <property type="component" value="Chromosome"/>
</dbReference>
<evidence type="ECO:0000256" key="2">
    <source>
        <dbReference type="ARBA" id="ARBA00022475"/>
    </source>
</evidence>
<dbReference type="NCBIfam" id="TIGR00374">
    <property type="entry name" value="flippase-like domain"/>
    <property type="match status" value="1"/>
</dbReference>
<organism evidence="7 8">
    <name type="scientific">Trichlorobacter ammonificans</name>
    <dbReference type="NCBI Taxonomy" id="2916410"/>
    <lineage>
        <taxon>Bacteria</taxon>
        <taxon>Pseudomonadati</taxon>
        <taxon>Thermodesulfobacteriota</taxon>
        <taxon>Desulfuromonadia</taxon>
        <taxon>Geobacterales</taxon>
        <taxon>Geobacteraceae</taxon>
        <taxon>Trichlorobacter</taxon>
    </lineage>
</organism>
<feature type="transmembrane region" description="Helical" evidence="6">
    <location>
        <begin position="220"/>
        <end position="243"/>
    </location>
</feature>
<dbReference type="PANTHER" id="PTHR39087">
    <property type="entry name" value="UPF0104 MEMBRANE PROTEIN MJ1595"/>
    <property type="match status" value="1"/>
</dbReference>
<keyword evidence="4 6" id="KW-1133">Transmembrane helix</keyword>
<dbReference type="InterPro" id="IPR022791">
    <property type="entry name" value="L-PG_synthase/AglD"/>
</dbReference>
<dbReference type="RefSeq" id="WP_305732353.1">
    <property type="nucleotide sequence ID" value="NZ_OW150024.1"/>
</dbReference>
<dbReference type="EMBL" id="OW150024">
    <property type="protein sequence ID" value="CAH2031536.1"/>
    <property type="molecule type" value="Genomic_DNA"/>
</dbReference>
<feature type="transmembrane region" description="Helical" evidence="6">
    <location>
        <begin position="255"/>
        <end position="275"/>
    </location>
</feature>
<comment type="subcellular location">
    <subcellularLocation>
        <location evidence="1">Cell membrane</location>
        <topology evidence="1">Multi-pass membrane protein</topology>
    </subcellularLocation>
</comment>
<reference evidence="7 8" key="1">
    <citation type="submission" date="2022-03" db="EMBL/GenBank/DDBJ databases">
        <authorList>
            <person name="Koch H."/>
        </authorList>
    </citation>
    <scope>NUCLEOTIDE SEQUENCE [LARGE SCALE GENOMIC DNA]</scope>
    <source>
        <strain evidence="7 8">G1</strain>
    </source>
</reference>
<dbReference type="Pfam" id="PF03706">
    <property type="entry name" value="LPG_synthase_TM"/>
    <property type="match status" value="1"/>
</dbReference>
<name>A0ABN8HKF8_9BACT</name>
<accession>A0ABN8HKF8</accession>
<keyword evidence="5 6" id="KW-0472">Membrane</keyword>
<feature type="transmembrane region" description="Helical" evidence="6">
    <location>
        <begin position="295"/>
        <end position="319"/>
    </location>
</feature>
<feature type="transmembrane region" description="Helical" evidence="6">
    <location>
        <begin position="38"/>
        <end position="59"/>
    </location>
</feature>
<evidence type="ECO:0000256" key="3">
    <source>
        <dbReference type="ARBA" id="ARBA00022692"/>
    </source>
</evidence>
<keyword evidence="3 6" id="KW-0812">Transmembrane</keyword>
<feature type="transmembrane region" description="Helical" evidence="6">
    <location>
        <begin position="152"/>
        <end position="174"/>
    </location>
</feature>
<keyword evidence="8" id="KW-1185">Reference proteome</keyword>
<sequence>MKRSRLMVWLGCGVSLLFLVLILRKVDGRQLLDALGRLHPGYLLAALVSTFASFGLRAVRWRYLLIHERPISLGSLYPAVIIGYMANNLFPARLGEFIRAWVLAERERLQTAAVFASLVIDRLFDGLSVMVMLAAVLLVLELPPGMEQTTALLHAGGVSMLLFYALALGFLVALKWRPVKTLSLLARLLKPFPAALSEKVISLCGSFLQGLKVSGHAGHLLVLAASSLGIWLTATLPIHLVLVGFGIHLPPIASFFIMVLLVFAVMVPAAPGYIGTYHLACYTGLVAFAVQPTEAVAISLVIHGIGFFPVILAGLYHLWTSGLSLSHVRRQAEAEQPPS</sequence>
<evidence type="ECO:0000256" key="1">
    <source>
        <dbReference type="ARBA" id="ARBA00004651"/>
    </source>
</evidence>
<evidence type="ECO:0000313" key="7">
    <source>
        <dbReference type="EMBL" id="CAH2031536.1"/>
    </source>
</evidence>
<keyword evidence="2" id="KW-1003">Cell membrane</keyword>
<evidence type="ECO:0000256" key="4">
    <source>
        <dbReference type="ARBA" id="ARBA00022989"/>
    </source>
</evidence>
<evidence type="ECO:0000256" key="6">
    <source>
        <dbReference type="SAM" id="Phobius"/>
    </source>
</evidence>